<feature type="non-terminal residue" evidence="2">
    <location>
        <position position="64"/>
    </location>
</feature>
<dbReference type="EMBL" id="JANPWB010000007">
    <property type="protein sequence ID" value="KAJ1173279.1"/>
    <property type="molecule type" value="Genomic_DNA"/>
</dbReference>
<gene>
    <name evidence="2" type="ORF">NDU88_005116</name>
</gene>
<proteinExistence type="predicted"/>
<evidence type="ECO:0000256" key="1">
    <source>
        <dbReference type="SAM" id="MobiDB-lite"/>
    </source>
</evidence>
<evidence type="ECO:0000313" key="3">
    <source>
        <dbReference type="Proteomes" id="UP001066276"/>
    </source>
</evidence>
<organism evidence="2 3">
    <name type="scientific">Pleurodeles waltl</name>
    <name type="common">Iberian ribbed newt</name>
    <dbReference type="NCBI Taxonomy" id="8319"/>
    <lineage>
        <taxon>Eukaryota</taxon>
        <taxon>Metazoa</taxon>
        <taxon>Chordata</taxon>
        <taxon>Craniata</taxon>
        <taxon>Vertebrata</taxon>
        <taxon>Euteleostomi</taxon>
        <taxon>Amphibia</taxon>
        <taxon>Batrachia</taxon>
        <taxon>Caudata</taxon>
        <taxon>Salamandroidea</taxon>
        <taxon>Salamandridae</taxon>
        <taxon>Pleurodelinae</taxon>
        <taxon>Pleurodeles</taxon>
    </lineage>
</organism>
<name>A0AAV7TAC6_PLEWA</name>
<protein>
    <submittedName>
        <fullName evidence="2">Uncharacterized protein</fullName>
    </submittedName>
</protein>
<dbReference type="Proteomes" id="UP001066276">
    <property type="component" value="Chromosome 4_1"/>
</dbReference>
<dbReference type="AlphaFoldDB" id="A0AAV7TAC6"/>
<feature type="non-terminal residue" evidence="2">
    <location>
        <position position="1"/>
    </location>
</feature>
<comment type="caution">
    <text evidence="2">The sequence shown here is derived from an EMBL/GenBank/DDBJ whole genome shotgun (WGS) entry which is preliminary data.</text>
</comment>
<feature type="region of interest" description="Disordered" evidence="1">
    <location>
        <begin position="1"/>
        <end position="64"/>
    </location>
</feature>
<accession>A0AAV7TAC6</accession>
<sequence>EVCIFTEEETQQRGAESRIRAVSLSEQPATDSTDLGTREYPIPEAPWGDHHPASWTRASAPTSE</sequence>
<feature type="compositionally biased region" description="Polar residues" evidence="1">
    <location>
        <begin position="24"/>
        <end position="35"/>
    </location>
</feature>
<keyword evidence="3" id="KW-1185">Reference proteome</keyword>
<evidence type="ECO:0000313" key="2">
    <source>
        <dbReference type="EMBL" id="KAJ1173279.1"/>
    </source>
</evidence>
<reference evidence="2" key="1">
    <citation type="journal article" date="2022" name="bioRxiv">
        <title>Sequencing and chromosome-scale assembly of the giantPleurodeles waltlgenome.</title>
        <authorList>
            <person name="Brown T."/>
            <person name="Elewa A."/>
            <person name="Iarovenko S."/>
            <person name="Subramanian E."/>
            <person name="Araus A.J."/>
            <person name="Petzold A."/>
            <person name="Susuki M."/>
            <person name="Suzuki K.-i.T."/>
            <person name="Hayashi T."/>
            <person name="Toyoda A."/>
            <person name="Oliveira C."/>
            <person name="Osipova E."/>
            <person name="Leigh N.D."/>
            <person name="Simon A."/>
            <person name="Yun M.H."/>
        </authorList>
    </citation>
    <scope>NUCLEOTIDE SEQUENCE</scope>
    <source>
        <strain evidence="2">20211129_DDA</strain>
        <tissue evidence="2">Liver</tissue>
    </source>
</reference>